<dbReference type="EMBL" id="LXQA010304769">
    <property type="protein sequence ID" value="MCI42458.1"/>
    <property type="molecule type" value="Genomic_DNA"/>
</dbReference>
<evidence type="ECO:0000256" key="3">
    <source>
        <dbReference type="ARBA" id="ARBA00023152"/>
    </source>
</evidence>
<keyword evidence="4" id="KW-0067">ATP-binding</keyword>
<accession>A0A392S0R7</accession>
<comment type="caution">
    <text evidence="6">The sequence shown here is derived from an EMBL/GenBank/DDBJ whole genome shotgun (WGS) entry which is preliminary data.</text>
</comment>
<dbReference type="EC" id="2.7.1.-" evidence="4"/>
<evidence type="ECO:0000313" key="7">
    <source>
        <dbReference type="Proteomes" id="UP000265520"/>
    </source>
</evidence>
<dbReference type="PANTHER" id="PTHR19443">
    <property type="entry name" value="HEXOKINASE"/>
    <property type="match status" value="1"/>
</dbReference>
<keyword evidence="4 6" id="KW-0418">Kinase</keyword>
<dbReference type="GO" id="GO:0006096">
    <property type="term" value="P:glycolytic process"/>
    <property type="evidence" value="ECO:0007669"/>
    <property type="project" value="UniProtKB-KW"/>
</dbReference>
<feature type="non-terminal residue" evidence="6">
    <location>
        <position position="1"/>
    </location>
</feature>
<reference evidence="6 7" key="1">
    <citation type="journal article" date="2018" name="Front. Plant Sci.">
        <title>Red Clover (Trifolium pratense) and Zigzag Clover (T. medium) - A Picture of Genomic Similarities and Differences.</title>
        <authorList>
            <person name="Dluhosova J."/>
            <person name="Istvanek J."/>
            <person name="Nedelnik J."/>
            <person name="Repkova J."/>
        </authorList>
    </citation>
    <scope>NUCLEOTIDE SEQUENCE [LARGE SCALE GENOMIC DNA]</scope>
    <source>
        <strain evidence="7">cv. 10/8</strain>
        <tissue evidence="6">Leaf</tissue>
    </source>
</reference>
<evidence type="ECO:0000313" key="6">
    <source>
        <dbReference type="EMBL" id="MCI42458.1"/>
    </source>
</evidence>
<evidence type="ECO:0000259" key="5">
    <source>
        <dbReference type="Pfam" id="PF03727"/>
    </source>
</evidence>
<dbReference type="GO" id="GO:0005739">
    <property type="term" value="C:mitochondrion"/>
    <property type="evidence" value="ECO:0007669"/>
    <property type="project" value="TreeGrafter"/>
</dbReference>
<evidence type="ECO:0000256" key="4">
    <source>
        <dbReference type="RuleBase" id="RU362007"/>
    </source>
</evidence>
<proteinExistence type="inferred from homology"/>
<dbReference type="InterPro" id="IPR001312">
    <property type="entry name" value="Hexokinase"/>
</dbReference>
<dbReference type="GO" id="GO:0004396">
    <property type="term" value="F:hexokinase activity"/>
    <property type="evidence" value="ECO:0007669"/>
    <property type="project" value="UniProtKB-UniRule"/>
</dbReference>
<dbReference type="PANTHER" id="PTHR19443:SF18">
    <property type="entry name" value="HEXOKINASE-LIKE 2 PROTEIN-RELATED"/>
    <property type="match status" value="1"/>
</dbReference>
<dbReference type="GO" id="GO:0005536">
    <property type="term" value="F:D-glucose binding"/>
    <property type="evidence" value="ECO:0007669"/>
    <property type="project" value="InterPro"/>
</dbReference>
<dbReference type="GO" id="GO:0005829">
    <property type="term" value="C:cytosol"/>
    <property type="evidence" value="ECO:0007669"/>
    <property type="project" value="TreeGrafter"/>
</dbReference>
<dbReference type="InterPro" id="IPR043129">
    <property type="entry name" value="ATPase_NBD"/>
</dbReference>
<keyword evidence="4" id="KW-0547">Nucleotide-binding</keyword>
<dbReference type="Proteomes" id="UP000265520">
    <property type="component" value="Unassembled WGS sequence"/>
</dbReference>
<keyword evidence="7" id="KW-1185">Reference proteome</keyword>
<comment type="pathway">
    <text evidence="2">Carbohydrate metabolism; hexose metabolism.</text>
</comment>
<dbReference type="GO" id="GO:0019318">
    <property type="term" value="P:hexose metabolic process"/>
    <property type="evidence" value="ECO:0007669"/>
    <property type="project" value="UniProtKB-UniPathway"/>
</dbReference>
<dbReference type="InterPro" id="IPR022673">
    <property type="entry name" value="Hexokinase_C"/>
</dbReference>
<keyword evidence="3 4" id="KW-0324">Glycolysis</keyword>
<dbReference type="UniPathway" id="UPA00242"/>
<evidence type="ECO:0000256" key="1">
    <source>
        <dbReference type="ARBA" id="ARBA00004921"/>
    </source>
</evidence>
<organism evidence="6 7">
    <name type="scientific">Trifolium medium</name>
    <dbReference type="NCBI Taxonomy" id="97028"/>
    <lineage>
        <taxon>Eukaryota</taxon>
        <taxon>Viridiplantae</taxon>
        <taxon>Streptophyta</taxon>
        <taxon>Embryophyta</taxon>
        <taxon>Tracheophyta</taxon>
        <taxon>Spermatophyta</taxon>
        <taxon>Magnoliopsida</taxon>
        <taxon>eudicotyledons</taxon>
        <taxon>Gunneridae</taxon>
        <taxon>Pentapetalae</taxon>
        <taxon>rosids</taxon>
        <taxon>fabids</taxon>
        <taxon>Fabales</taxon>
        <taxon>Fabaceae</taxon>
        <taxon>Papilionoideae</taxon>
        <taxon>50 kb inversion clade</taxon>
        <taxon>NPAAA clade</taxon>
        <taxon>Hologalegina</taxon>
        <taxon>IRL clade</taxon>
        <taxon>Trifolieae</taxon>
        <taxon>Trifolium</taxon>
    </lineage>
</organism>
<dbReference type="GO" id="GO:0001678">
    <property type="term" value="P:intracellular glucose homeostasis"/>
    <property type="evidence" value="ECO:0007669"/>
    <property type="project" value="InterPro"/>
</dbReference>
<sequence>SPDMAAMHQDTSEDREVVSEKLNEVFGITSSSPMAREFVAEVCDIVTERGARLAGAGIV</sequence>
<feature type="non-terminal residue" evidence="6">
    <location>
        <position position="59"/>
    </location>
</feature>
<evidence type="ECO:0000256" key="2">
    <source>
        <dbReference type="ARBA" id="ARBA00005028"/>
    </source>
</evidence>
<dbReference type="SUPFAM" id="SSF53067">
    <property type="entry name" value="Actin-like ATPase domain"/>
    <property type="match status" value="1"/>
</dbReference>
<keyword evidence="4" id="KW-0808">Transferase</keyword>
<comment type="pathway">
    <text evidence="1">Carbohydrate degradation.</text>
</comment>
<dbReference type="Pfam" id="PF03727">
    <property type="entry name" value="Hexokinase_2"/>
    <property type="match status" value="1"/>
</dbReference>
<feature type="domain" description="Hexokinase C-terminal" evidence="5">
    <location>
        <begin position="2"/>
        <end position="59"/>
    </location>
</feature>
<name>A0A392S0R7_9FABA</name>
<dbReference type="AlphaFoldDB" id="A0A392S0R7"/>
<dbReference type="GO" id="GO:0005524">
    <property type="term" value="F:ATP binding"/>
    <property type="evidence" value="ECO:0007669"/>
    <property type="project" value="UniProtKB-UniRule"/>
</dbReference>
<comment type="similarity">
    <text evidence="4">Belongs to the hexokinase family.</text>
</comment>
<protein>
    <recommendedName>
        <fullName evidence="4">Phosphotransferase</fullName>
        <ecNumber evidence="4">2.7.1.-</ecNumber>
    </recommendedName>
</protein>
<dbReference type="Gene3D" id="3.40.367.20">
    <property type="match status" value="1"/>
</dbReference>